<dbReference type="Proteomes" id="UP000237144">
    <property type="component" value="Unassembled WGS sequence"/>
</dbReference>
<reference evidence="1 2" key="1">
    <citation type="journal article" date="2018" name="Front. Microbiol.">
        <title>Prospects for Fungal Bioremediation of Acidic Radioactive Waste Sites: Characterization and Genome Sequence of Rhodotorula taiwanensis MD1149.</title>
        <authorList>
            <person name="Tkavc R."/>
            <person name="Matrosova V.Y."/>
            <person name="Grichenko O.E."/>
            <person name="Gostincar C."/>
            <person name="Volpe R.P."/>
            <person name="Klimenkova P."/>
            <person name="Gaidamakova E.K."/>
            <person name="Zhou C.E."/>
            <person name="Stewart B.J."/>
            <person name="Lyman M.G."/>
            <person name="Malfatti S.A."/>
            <person name="Rubinfeld B."/>
            <person name="Courtot M."/>
            <person name="Singh J."/>
            <person name="Dalgard C.L."/>
            <person name="Hamilton T."/>
            <person name="Frey K.G."/>
            <person name="Gunde-Cimerman N."/>
            <person name="Dugan L."/>
            <person name="Daly M.J."/>
        </authorList>
    </citation>
    <scope>NUCLEOTIDE SEQUENCE [LARGE SCALE GENOMIC DNA]</scope>
    <source>
        <strain evidence="1 2">MD1149</strain>
    </source>
</reference>
<sequence length="219" mass="24234">MQPNGRMYQAAGVRSKRSGAANIPTSCPQDTAGAGVFTSPGAAPMTMTWTLGWLHSWRARATIRGLLAAGAAEALEEVRKLKNMTITEIAAQQFSETKTVLSYAMENSNVMFDYGNEMIAQNVLRVLQMQRARREGCLDKLNRAAVLLVGKGAEKQLSECESIIKKIAQVSQKRRQARDDLKRDVESINERALGEVYSLQERFQANANKLVQRLEKASS</sequence>
<organism evidence="1 2">
    <name type="scientific">Rhodotorula taiwanensis</name>
    <dbReference type="NCBI Taxonomy" id="741276"/>
    <lineage>
        <taxon>Eukaryota</taxon>
        <taxon>Fungi</taxon>
        <taxon>Dikarya</taxon>
        <taxon>Basidiomycota</taxon>
        <taxon>Pucciniomycotina</taxon>
        <taxon>Microbotryomycetes</taxon>
        <taxon>Sporidiobolales</taxon>
        <taxon>Sporidiobolaceae</taxon>
        <taxon>Rhodotorula</taxon>
    </lineage>
</organism>
<evidence type="ECO:0000313" key="2">
    <source>
        <dbReference type="Proteomes" id="UP000237144"/>
    </source>
</evidence>
<dbReference type="AlphaFoldDB" id="A0A2S5BCG4"/>
<protein>
    <submittedName>
        <fullName evidence="1">Uncharacterized protein</fullName>
    </submittedName>
</protein>
<dbReference type="EMBL" id="PJQD01000025">
    <property type="protein sequence ID" value="POY74448.1"/>
    <property type="molecule type" value="Genomic_DNA"/>
</dbReference>
<evidence type="ECO:0000313" key="1">
    <source>
        <dbReference type="EMBL" id="POY74448.1"/>
    </source>
</evidence>
<gene>
    <name evidence="1" type="ORF">BMF94_2642</name>
</gene>
<comment type="caution">
    <text evidence="1">The sequence shown here is derived from an EMBL/GenBank/DDBJ whole genome shotgun (WGS) entry which is preliminary data.</text>
</comment>
<accession>A0A2S5BCG4</accession>
<name>A0A2S5BCG4_9BASI</name>
<proteinExistence type="predicted"/>
<keyword evidence="2" id="KW-1185">Reference proteome</keyword>